<keyword evidence="2 8" id="KW-0813">Transport</keyword>
<sequence length="893" mass="100447">MGVENEATQTDDLPSSSSSSGASKNDPPQFADDAFEKQRTEDFNSFQFAGSFEKRDALWAGKDREEDAPEQVLHRSRTVTFGKLKLRASEDDLPSDWWFASTAIPLVAATFAPMANLFSIAALVVSWRNNITTDTPILRDATSEGYPDPNWCYNLNVVSLVVGFIGNMFLLFNFTRRVRYIVALPVTIICFYFASGILIGITASMNMYVPPGQNQIYSQGFWYAIIAACLYVLNSMILMVNMVGYFLGHYPQHFTLTDEQRNLILQTMMFFIWLGGGAGVFATLCDMTFPDALYFCDVTVLTIGFGDFVATNDAGRGLVFPYSVGGIIILGLMVSSIHRFAEELSKENVVRKHVEHRRVDTLSRVVTDDEGEKKREHLEHEIEKLHGARPVISSPIPISAPPQSEPQSATESRTQTIQFEAPSKEGPKQDEATQTNGDDDAPKPHQFLNRAVRTLTRSTFSIAAQAMRPKQKKALVMRKEKDRFDAMRKIQSDARSFKKWSALGVSVIAFGILWCLGAVVFWQAEMNTQGLSYFQALYFCYVSLLTIGYGDFSPKSNAGKPFFVLWSLIAIPTMTILISGMGDTVIASFKRATIRLGDFTLLPKAGMWHKFVNSQPWLYTWLQAMDIRRKRKKGLPVGDQKPDVDADAPTLEMLAHEDLSDGHMTRRLTFAIRRVADDLVRFPGKRYNYEEWADFTRLIRFTKMSVEELQRDEDAEGVIEWDWLDENSPMLSDQSESEWVLDRLCESLLRWLKKNCIGTDEAGHELSQEEKEYAGLTRSPTLVRSNTLSKQMSKNSRTNILSRQESEGRSTGAAMLEFITGTRDAQSSGEAIWSDKARARAEKRPDQERRRSSTKERKGPFARLTHGRAARAPAGGAVTLKGRSMARLKGGVF</sequence>
<protein>
    <submittedName>
        <fullName evidence="12">Outward-rectifier potassium channel TOK1</fullName>
    </submittedName>
</protein>
<dbReference type="GO" id="GO:0005886">
    <property type="term" value="C:plasma membrane"/>
    <property type="evidence" value="ECO:0007669"/>
    <property type="project" value="TreeGrafter"/>
</dbReference>
<feature type="transmembrane region" description="Helical" evidence="10">
    <location>
        <begin position="221"/>
        <end position="243"/>
    </location>
</feature>
<feature type="compositionally biased region" description="Polar residues" evidence="9">
    <location>
        <begin position="778"/>
        <end position="803"/>
    </location>
</feature>
<keyword evidence="4 10" id="KW-1133">Transmembrane helix</keyword>
<dbReference type="FunFam" id="1.10.287.70:FF:000182">
    <property type="entry name" value="Outward-rectifier potassium channel TOK1"/>
    <property type="match status" value="1"/>
</dbReference>
<dbReference type="VEuPathDB" id="FungiDB:AB675_10660"/>
<evidence type="ECO:0000256" key="1">
    <source>
        <dbReference type="ARBA" id="ARBA00004141"/>
    </source>
</evidence>
<feature type="region of interest" description="Disordered" evidence="9">
    <location>
        <begin position="821"/>
        <end position="877"/>
    </location>
</feature>
<keyword evidence="13" id="KW-1185">Reference proteome</keyword>
<comment type="similarity">
    <text evidence="8">Belongs to the two pore domain potassium channel (TC 1.A.1.8) family.</text>
</comment>
<dbReference type="Pfam" id="PF07885">
    <property type="entry name" value="Ion_trans_2"/>
    <property type="match status" value="2"/>
</dbReference>
<dbReference type="SUPFAM" id="SSF81324">
    <property type="entry name" value="Voltage-gated potassium channels"/>
    <property type="match status" value="2"/>
</dbReference>
<evidence type="ECO:0000259" key="11">
    <source>
        <dbReference type="Pfam" id="PF07885"/>
    </source>
</evidence>
<feature type="transmembrane region" description="Helical" evidence="10">
    <location>
        <begin position="153"/>
        <end position="174"/>
    </location>
</feature>
<dbReference type="PANTHER" id="PTHR11003">
    <property type="entry name" value="POTASSIUM CHANNEL, SUBFAMILY K"/>
    <property type="match status" value="1"/>
</dbReference>
<organism evidence="12 13">
    <name type="scientific">Cyphellophora attinorum</name>
    <dbReference type="NCBI Taxonomy" id="1664694"/>
    <lineage>
        <taxon>Eukaryota</taxon>
        <taxon>Fungi</taxon>
        <taxon>Dikarya</taxon>
        <taxon>Ascomycota</taxon>
        <taxon>Pezizomycotina</taxon>
        <taxon>Eurotiomycetes</taxon>
        <taxon>Chaetothyriomycetidae</taxon>
        <taxon>Chaetothyriales</taxon>
        <taxon>Cyphellophoraceae</taxon>
        <taxon>Cyphellophora</taxon>
    </lineage>
</organism>
<feature type="region of interest" description="Disordered" evidence="9">
    <location>
        <begin position="382"/>
        <end position="444"/>
    </location>
</feature>
<dbReference type="Proteomes" id="UP000038010">
    <property type="component" value="Unassembled WGS sequence"/>
</dbReference>
<dbReference type="RefSeq" id="XP_018000720.1">
    <property type="nucleotide sequence ID" value="XM_018139449.1"/>
</dbReference>
<feature type="transmembrane region" description="Helical" evidence="10">
    <location>
        <begin position="97"/>
        <end position="125"/>
    </location>
</feature>
<evidence type="ECO:0000256" key="9">
    <source>
        <dbReference type="SAM" id="MobiDB-lite"/>
    </source>
</evidence>
<dbReference type="OrthoDB" id="297496at2759"/>
<dbReference type="PANTHER" id="PTHR11003:SF342">
    <property type="entry name" value="OUTWARD-RECTIFIER POTASSIUM CHANNEL TOK1"/>
    <property type="match status" value="1"/>
</dbReference>
<evidence type="ECO:0000256" key="3">
    <source>
        <dbReference type="ARBA" id="ARBA00022692"/>
    </source>
</evidence>
<feature type="transmembrane region" description="Helical" evidence="10">
    <location>
        <begin position="500"/>
        <end position="524"/>
    </location>
</feature>
<keyword evidence="3 8" id="KW-0812">Transmembrane</keyword>
<name>A0A0N1NYT6_9EURO</name>
<comment type="caution">
    <text evidence="12">The sequence shown here is derived from an EMBL/GenBank/DDBJ whole genome shotgun (WGS) entry which is preliminary data.</text>
</comment>
<dbReference type="STRING" id="1664694.A0A0N1NYT6"/>
<feature type="region of interest" description="Disordered" evidence="9">
    <location>
        <begin position="1"/>
        <end position="36"/>
    </location>
</feature>
<dbReference type="GO" id="GO:0022841">
    <property type="term" value="F:potassium ion leak channel activity"/>
    <property type="evidence" value="ECO:0007669"/>
    <property type="project" value="TreeGrafter"/>
</dbReference>
<feature type="compositionally biased region" description="Basic and acidic residues" evidence="9">
    <location>
        <begin position="422"/>
        <end position="431"/>
    </location>
</feature>
<dbReference type="InterPro" id="IPR013099">
    <property type="entry name" value="K_chnl_dom"/>
</dbReference>
<evidence type="ECO:0000256" key="4">
    <source>
        <dbReference type="ARBA" id="ARBA00022989"/>
    </source>
</evidence>
<dbReference type="AlphaFoldDB" id="A0A0N1NYT6"/>
<proteinExistence type="inferred from homology"/>
<dbReference type="Gene3D" id="1.10.287.70">
    <property type="match status" value="2"/>
</dbReference>
<comment type="subcellular location">
    <subcellularLocation>
        <location evidence="1">Membrane</location>
        <topology evidence="1">Multi-pass membrane protein</topology>
    </subcellularLocation>
</comment>
<evidence type="ECO:0000256" key="5">
    <source>
        <dbReference type="ARBA" id="ARBA00023065"/>
    </source>
</evidence>
<feature type="transmembrane region" description="Helical" evidence="10">
    <location>
        <begin position="263"/>
        <end position="285"/>
    </location>
</feature>
<feature type="transmembrane region" description="Helical" evidence="10">
    <location>
        <begin position="322"/>
        <end position="341"/>
    </location>
</feature>
<feature type="transmembrane region" description="Helical" evidence="10">
    <location>
        <begin position="292"/>
        <end position="310"/>
    </location>
</feature>
<dbReference type="GeneID" id="28731329"/>
<reference evidence="12 13" key="1">
    <citation type="submission" date="2015-06" db="EMBL/GenBank/DDBJ databases">
        <title>Draft genome of the ant-associated black yeast Phialophora attae CBS 131958.</title>
        <authorList>
            <person name="Moreno L.F."/>
            <person name="Stielow B.J."/>
            <person name="de Hoog S."/>
            <person name="Vicente V.A."/>
            <person name="Weiss V.A."/>
            <person name="de Vries M."/>
            <person name="Cruz L.M."/>
            <person name="Souza E.M."/>
        </authorList>
    </citation>
    <scope>NUCLEOTIDE SEQUENCE [LARGE SCALE GENOMIC DNA]</scope>
    <source>
        <strain evidence="12 13">CBS 131958</strain>
    </source>
</reference>
<dbReference type="PRINTS" id="PR01333">
    <property type="entry name" value="2POREKCHANEL"/>
</dbReference>
<dbReference type="InterPro" id="IPR003280">
    <property type="entry name" value="2pore_dom_K_chnl"/>
</dbReference>
<evidence type="ECO:0000256" key="2">
    <source>
        <dbReference type="ARBA" id="ARBA00022448"/>
    </source>
</evidence>
<dbReference type="GO" id="GO:0030322">
    <property type="term" value="P:stabilization of membrane potential"/>
    <property type="evidence" value="ECO:0007669"/>
    <property type="project" value="TreeGrafter"/>
</dbReference>
<feature type="domain" description="Potassium channel" evidence="11">
    <location>
        <begin position="512"/>
        <end position="585"/>
    </location>
</feature>
<feature type="compositionally biased region" description="Polar residues" evidence="9">
    <location>
        <begin position="1"/>
        <end position="14"/>
    </location>
</feature>
<accession>A0A0N1NYT6</accession>
<evidence type="ECO:0000256" key="7">
    <source>
        <dbReference type="ARBA" id="ARBA00023303"/>
    </source>
</evidence>
<keyword evidence="5 8" id="KW-0406">Ion transport</keyword>
<evidence type="ECO:0000256" key="10">
    <source>
        <dbReference type="SAM" id="Phobius"/>
    </source>
</evidence>
<evidence type="ECO:0000256" key="6">
    <source>
        <dbReference type="ARBA" id="ARBA00023136"/>
    </source>
</evidence>
<dbReference type="EMBL" id="LFJN01000011">
    <property type="protein sequence ID" value="KPI40757.1"/>
    <property type="molecule type" value="Genomic_DNA"/>
</dbReference>
<feature type="transmembrane region" description="Helical" evidence="10">
    <location>
        <begin position="530"/>
        <end position="550"/>
    </location>
</feature>
<feature type="transmembrane region" description="Helical" evidence="10">
    <location>
        <begin position="180"/>
        <end position="209"/>
    </location>
</feature>
<evidence type="ECO:0000313" key="12">
    <source>
        <dbReference type="EMBL" id="KPI40757.1"/>
    </source>
</evidence>
<keyword evidence="7 8" id="KW-0407">Ion channel</keyword>
<keyword evidence="6 10" id="KW-0472">Membrane</keyword>
<feature type="domain" description="Potassium channel" evidence="11">
    <location>
        <begin position="269"/>
        <end position="341"/>
    </location>
</feature>
<feature type="region of interest" description="Disordered" evidence="9">
    <location>
        <begin position="768"/>
        <end position="809"/>
    </location>
</feature>
<evidence type="ECO:0000313" key="13">
    <source>
        <dbReference type="Proteomes" id="UP000038010"/>
    </source>
</evidence>
<feature type="transmembrane region" description="Helical" evidence="10">
    <location>
        <begin position="562"/>
        <end position="582"/>
    </location>
</feature>
<evidence type="ECO:0000256" key="8">
    <source>
        <dbReference type="RuleBase" id="RU003857"/>
    </source>
</evidence>
<gene>
    <name evidence="12" type="ORF">AB675_10660</name>
</gene>
<feature type="compositionally biased region" description="Basic and acidic residues" evidence="9">
    <location>
        <begin position="833"/>
        <end position="859"/>
    </location>
</feature>
<dbReference type="GO" id="GO:0015271">
    <property type="term" value="F:outward rectifier potassium channel activity"/>
    <property type="evidence" value="ECO:0007669"/>
    <property type="project" value="TreeGrafter"/>
</dbReference>